<dbReference type="GO" id="GO:0008061">
    <property type="term" value="F:chitin binding"/>
    <property type="evidence" value="ECO:0007669"/>
    <property type="project" value="InterPro"/>
</dbReference>
<comment type="caution">
    <text evidence="1">The sequence shown here is derived from an EMBL/GenBank/DDBJ whole genome shotgun (WGS) entry which is preliminary data.</text>
</comment>
<organism evidence="1 2">
    <name type="scientific">Apolygus lucorum</name>
    <name type="common">Small green plant bug</name>
    <name type="synonym">Lygocoris lucorum</name>
    <dbReference type="NCBI Taxonomy" id="248454"/>
    <lineage>
        <taxon>Eukaryota</taxon>
        <taxon>Metazoa</taxon>
        <taxon>Ecdysozoa</taxon>
        <taxon>Arthropoda</taxon>
        <taxon>Hexapoda</taxon>
        <taxon>Insecta</taxon>
        <taxon>Pterygota</taxon>
        <taxon>Neoptera</taxon>
        <taxon>Paraneoptera</taxon>
        <taxon>Hemiptera</taxon>
        <taxon>Heteroptera</taxon>
        <taxon>Panheteroptera</taxon>
        <taxon>Cimicomorpha</taxon>
        <taxon>Miridae</taxon>
        <taxon>Mirini</taxon>
        <taxon>Apolygus</taxon>
    </lineage>
</organism>
<dbReference type="SUPFAM" id="SSF57625">
    <property type="entry name" value="Invertebrate chitin-binding proteins"/>
    <property type="match status" value="1"/>
</dbReference>
<evidence type="ECO:0000313" key="2">
    <source>
        <dbReference type="Proteomes" id="UP000466442"/>
    </source>
</evidence>
<name>A0A6A4K2F9_APOLU</name>
<dbReference type="InterPro" id="IPR036508">
    <property type="entry name" value="Chitin-bd_dom_sf"/>
</dbReference>
<accession>A0A6A4K2F9</accession>
<sequence length="202" mass="22782">MSTVFSLALVLTSVGYAAGQCPSNAPGSLQYMFYPSITQDFTLCSTYSSSSATYSCPEGFVFKPRTSYYDFSPLCTFRRAGRYTFDCSQNGNGSYSGDVTLYATCESGKATAVNECPKGTQFMTNNRRCEMVCSKIGIFGVSQQDYYTCTYDYMKYEFTMKNETCSQNTQFMDGFQFCFDLVTIEEVSNLLISQFRIPFEQY</sequence>
<protein>
    <submittedName>
        <fullName evidence="1">Uncharacterized protein</fullName>
    </submittedName>
</protein>
<dbReference type="EMBL" id="WIXP02000003">
    <property type="protein sequence ID" value="KAF6213061.1"/>
    <property type="molecule type" value="Genomic_DNA"/>
</dbReference>
<proteinExistence type="predicted"/>
<evidence type="ECO:0000313" key="1">
    <source>
        <dbReference type="EMBL" id="KAF6213061.1"/>
    </source>
</evidence>
<keyword evidence="2" id="KW-1185">Reference proteome</keyword>
<reference evidence="1" key="1">
    <citation type="journal article" date="2021" name="Mol. Ecol. Resour.">
        <title>Apolygus lucorum genome provides insights into omnivorousness and mesophyll feeding.</title>
        <authorList>
            <person name="Liu Y."/>
            <person name="Liu H."/>
            <person name="Wang H."/>
            <person name="Huang T."/>
            <person name="Liu B."/>
            <person name="Yang B."/>
            <person name="Yin L."/>
            <person name="Li B."/>
            <person name="Zhang Y."/>
            <person name="Zhang S."/>
            <person name="Jiang F."/>
            <person name="Zhang X."/>
            <person name="Ren Y."/>
            <person name="Wang B."/>
            <person name="Wang S."/>
            <person name="Lu Y."/>
            <person name="Wu K."/>
            <person name="Fan W."/>
            <person name="Wang G."/>
        </authorList>
    </citation>
    <scope>NUCLEOTIDE SEQUENCE</scope>
    <source>
        <strain evidence="1">12Hb</strain>
    </source>
</reference>
<dbReference type="Proteomes" id="UP000466442">
    <property type="component" value="Unassembled WGS sequence"/>
</dbReference>
<gene>
    <name evidence="1" type="ORF">GE061_010775</name>
</gene>
<dbReference type="AlphaFoldDB" id="A0A6A4K2F9"/>